<dbReference type="RefSeq" id="WP_103966771.1">
    <property type="nucleotide sequence ID" value="NZ_FNUX01000015.1"/>
</dbReference>
<keyword evidence="3" id="KW-0106">Calcium</keyword>
<dbReference type="SMART" id="SM00736">
    <property type="entry name" value="CADG"/>
    <property type="match status" value="1"/>
</dbReference>
<feature type="domain" description="Dystroglycan-type cadherin-like" evidence="5">
    <location>
        <begin position="1954"/>
        <end position="2050"/>
    </location>
</feature>
<dbReference type="InterPro" id="IPR001343">
    <property type="entry name" value="Hemolysn_Ca-bd"/>
</dbReference>
<protein>
    <submittedName>
        <fullName evidence="6">Ca2+-binding protein, RTX toxin-related</fullName>
    </submittedName>
</protein>
<gene>
    <name evidence="6" type="ORF">SAMN05216334_11546</name>
</gene>
<sequence>MSNINMYSSQAELAQGAYGVFLGKIIAINELTESDADMSTSQAVAFVEKWQIADQYTDPITGVSATVFEAKEGGAKYLAIRGTEFTANDLLTDGILASAIPPFLNPQFIVLKLQIDTWLNDPNVLQNHSFTVSGHSLGGYLAAAVKQTYSQVTDAYLYNAPGVSGLQGNLADAVSSVLGISNIASDNVWNIRGSEGFPIIAGLGYQLGSPVSIQTETSLNNHSISLLADALAVHSVYSQLTPSLNQEQLSKLIDAFGSTKDVAGASNSKTLESALDALRTILLNPADGKIALGDNQKTETGNRDKFYTNLYELQNSAQFKDSVGKVQLALLSDLSSRDIISRIESDSQQGLAARFALAALNPFIFEGESIDYGVFNLNGALDRFDPESSAGTLTSSYLVDRMAMLIRKNWFNIEDKNPLDSTVTFSSSNHSFQNINDYYEDVATGYKISQGELSGSTPRYFFGGDDVDNPAASAVEDHLYGGGGDDILKGLEGNDYLEGGAGLDTYIVNPGDGVDTVLDTDGAGVIQFGSVVAQGRSGVSDNKDWIRIGDTWMDQKNNLVYLRVAQDNGTYDLFVSFVGSTDSARVRIKNWSDGKLGVALGDNGLAEAPVLDRVILGDLKPENPIDFDELGNIVVSAEEEADREDVLYGSVENDHIRSLGGDDEVDGKDGKDRIEGGGGEDILAGGKDDDIMLGGTDSDIIRGQLNNDRLYAETEYTLDSAYALSKIQTGSGERGDLLDGGAGNDVLIGDAGDDILMGGTGKDILISLGGNDTIESDGNVESVDRNWKVNRTTDNTNNVTTYNRGYNFGVSPAEVARVTGDDDVISSSTGKDWIFAGGGNDSIDAGADSDVVFGDAGNDTILGQEGDDVVLGDNHHSGLNASLHGNDYLSGGDGNDLLIGGGGSDYLLGGADSDVLIGDDSGIFLLYQGDDFLDGGAGEDQLFGGGGNDTLIGGTGNDALYGGAGDDIYIDVEEGDLISDLEGNNIIRLADVGNTGAPVSFMSKLSSEPQDSLANSSAVASNAPSSVKWLDGSNILRITLGNGGVLDLQNALYGMSTQIQFDYGGNSIDLENWTSEHLREAVILNLSSIEISSEESIAEAYGGAGADLIQGSINNDTLKGHGGDDHLLGDTGNDRIIGGAGNDALFGQEDSDTLQGGAGADRNTGGSGADIYVFNRGDGADIITSANSEDAVGDEVQLGSGIAASDLRFFELADGSLLMRIEGSQDSILFQSWFTQGPNVTALRLNDNSLIDANEMSIFAANVLGGTMGDDVLIGTVADDHIEGYAGNDILDGNAGNDLLMGGDGDDTYLYGWTSLGNDRMMESSVGTSIVVLTEGTLLTDLRHEHAGNDLILSLRGGGTALTIEDYYVSQHSWTVHVENNVTIGMTDWLAWPVPALDIAQLQIDFLDAARAQWANNLLSNTNDRHHGLYTRVNETTYRASLVSAYETDIVVQRFTLLENFSDASNIQRQSDDRDSSSSTIDVINTSSPSSPPTNQFVVHQFISIFEWNEIYKQGTALKGVTITNDMLPVYENGVIVGFIIGNQIPSSPDVIQQYWQTTSTINTQIERIQGGDSSNIIVGYGSRRYSDEISMIDGGGGNDILYAPGMPWLNNEVAYFTDTESRIGGFSYGNTGNDTLYGGYYRDTLVGGDGIDFLDGRFSQDTYVMFIGESGVDRIWDTGTQLAQWGDYFSDTSYTFLVQEVKSIAQDLLRLIGINQEDITFTWGQRVVEGVRDRVVFDDALYTQTMHATLTVIWAEGGVEIVLPNSTDLPGMGLERIQFDNGTILTMAELIALADPVPTLNPQEMNNSITGETGDDVIYGEGGNDTIDGGAGNDLLNGGAGDDIVIGGTGDDIYLFGLGSGQDTVNSYDTTIGKVDVVQFDYGVTPDEVRVSRSGDNLVLTIIGTGDTFIIQNYLENNGATPFSVKEIRFRGDGTVWDFATVRAKLGNNQAPHLQVALSDQMAVAGENFSYMMNPNTFVDPDGDRLVYSAALADGSSLPAWLSFDATTGTISGTPDASGKLSVMITAKDTDDLTAADIFDIDISSPDIDITGTSGADKLTGGSGNDMLNGLAGNDVLHGNAGNDWLDGGSGIDFMAGGTGDDTYLVNGFWDRVVENANGGSDAVIASISYTLGDNLEKLTLSGASAIIGIGNSAANQITGSAASNIIWGRAGDDILSGNGGADTLIGDIGDDALDGGMGKDLLIGGAGNDVYFFGRGYGKDVVVENDSTAGVLDTVKFLSDINPEQIWFQRGGNNLEVSIIGTHDKLIIKDWYLSSGAHVEQFKTTGGLTLLDSQVDSLVTAMAGFEPPDMGQTILPSGYDATLGPLISTFWL</sequence>
<dbReference type="SUPFAM" id="SSF51120">
    <property type="entry name" value="beta-Roll"/>
    <property type="match status" value="10"/>
</dbReference>
<dbReference type="InterPro" id="IPR010566">
    <property type="entry name" value="Haemolys_ca-bd"/>
</dbReference>
<dbReference type="GO" id="GO:0005576">
    <property type="term" value="C:extracellular region"/>
    <property type="evidence" value="ECO:0007669"/>
    <property type="project" value="UniProtKB-SubCell"/>
</dbReference>
<proteinExistence type="predicted"/>
<dbReference type="Pfam" id="PF06594">
    <property type="entry name" value="HCBP_related"/>
    <property type="match status" value="2"/>
</dbReference>
<dbReference type="SUPFAM" id="SSF49313">
    <property type="entry name" value="Cadherin-like"/>
    <property type="match status" value="1"/>
</dbReference>
<evidence type="ECO:0000313" key="6">
    <source>
        <dbReference type="EMBL" id="SEF92244.1"/>
    </source>
</evidence>
<dbReference type="InterPro" id="IPR050557">
    <property type="entry name" value="RTX_toxin/Mannuronan_C5-epim"/>
</dbReference>
<dbReference type="InterPro" id="IPR015919">
    <property type="entry name" value="Cadherin-like_sf"/>
</dbReference>
<comment type="subcellular location">
    <subcellularLocation>
        <location evidence="1">Secreted</location>
    </subcellularLocation>
</comment>
<accession>A0A1H5VYB5</accession>
<dbReference type="Gene3D" id="2.150.10.10">
    <property type="entry name" value="Serralysin-like metalloprotease, C-terminal"/>
    <property type="match status" value="10"/>
</dbReference>
<name>A0A1H5VYB5_9PROT</name>
<evidence type="ECO:0000256" key="3">
    <source>
        <dbReference type="ARBA" id="ARBA00022837"/>
    </source>
</evidence>
<reference evidence="6 7" key="1">
    <citation type="submission" date="2016-10" db="EMBL/GenBank/DDBJ databases">
        <authorList>
            <person name="de Groot N.N."/>
        </authorList>
    </citation>
    <scope>NUCLEOTIDE SEQUENCE [LARGE SCALE GENOMIC DNA]</scope>
    <source>
        <strain evidence="6 7">Nm13</strain>
    </source>
</reference>
<dbReference type="PROSITE" id="PS00330">
    <property type="entry name" value="HEMOLYSIN_CALCIUM"/>
    <property type="match status" value="11"/>
</dbReference>
<dbReference type="InterPro" id="IPR018511">
    <property type="entry name" value="Hemolysin-typ_Ca-bd_CS"/>
</dbReference>
<feature type="region of interest" description="Disordered" evidence="4">
    <location>
        <begin position="1468"/>
        <end position="1493"/>
    </location>
</feature>
<dbReference type="OrthoDB" id="8607307at2"/>
<organism evidence="6 7">
    <name type="scientific">Nitrosomonas ureae</name>
    <dbReference type="NCBI Taxonomy" id="44577"/>
    <lineage>
        <taxon>Bacteria</taxon>
        <taxon>Pseudomonadati</taxon>
        <taxon>Pseudomonadota</taxon>
        <taxon>Betaproteobacteria</taxon>
        <taxon>Nitrosomonadales</taxon>
        <taxon>Nitrosomonadaceae</taxon>
        <taxon>Nitrosomonas</taxon>
    </lineage>
</organism>
<dbReference type="SUPFAM" id="SSF53474">
    <property type="entry name" value="alpha/beta-Hydrolases"/>
    <property type="match status" value="1"/>
</dbReference>
<dbReference type="InterPro" id="IPR013783">
    <property type="entry name" value="Ig-like_fold"/>
</dbReference>
<dbReference type="Proteomes" id="UP000236753">
    <property type="component" value="Unassembled WGS sequence"/>
</dbReference>
<evidence type="ECO:0000313" key="7">
    <source>
        <dbReference type="Proteomes" id="UP000236753"/>
    </source>
</evidence>
<dbReference type="EMBL" id="FNUX01000015">
    <property type="protein sequence ID" value="SEF92244.1"/>
    <property type="molecule type" value="Genomic_DNA"/>
</dbReference>
<evidence type="ECO:0000256" key="1">
    <source>
        <dbReference type="ARBA" id="ARBA00004613"/>
    </source>
</evidence>
<dbReference type="PANTHER" id="PTHR38340:SF1">
    <property type="entry name" value="S-LAYER PROTEIN"/>
    <property type="match status" value="1"/>
</dbReference>
<evidence type="ECO:0000256" key="4">
    <source>
        <dbReference type="SAM" id="MobiDB-lite"/>
    </source>
</evidence>
<dbReference type="GO" id="GO:0005509">
    <property type="term" value="F:calcium ion binding"/>
    <property type="evidence" value="ECO:0007669"/>
    <property type="project" value="InterPro"/>
</dbReference>
<dbReference type="PRINTS" id="PR00313">
    <property type="entry name" value="CABNDNGRPT"/>
</dbReference>
<dbReference type="Pfam" id="PF05345">
    <property type="entry name" value="He_PIG"/>
    <property type="match status" value="1"/>
</dbReference>
<dbReference type="InterPro" id="IPR011049">
    <property type="entry name" value="Serralysin-like_metalloprot_C"/>
</dbReference>
<dbReference type="InterPro" id="IPR029058">
    <property type="entry name" value="AB_hydrolase_fold"/>
</dbReference>
<dbReference type="Pfam" id="PF00353">
    <property type="entry name" value="HemolysinCabind"/>
    <property type="match status" value="14"/>
</dbReference>
<dbReference type="GO" id="GO:0016020">
    <property type="term" value="C:membrane"/>
    <property type="evidence" value="ECO:0007669"/>
    <property type="project" value="InterPro"/>
</dbReference>
<dbReference type="InterPro" id="IPR006644">
    <property type="entry name" value="Cadg"/>
</dbReference>
<feature type="region of interest" description="Disordered" evidence="4">
    <location>
        <begin position="658"/>
        <end position="688"/>
    </location>
</feature>
<evidence type="ECO:0000256" key="2">
    <source>
        <dbReference type="ARBA" id="ARBA00022525"/>
    </source>
</evidence>
<dbReference type="Gene3D" id="2.60.40.10">
    <property type="entry name" value="Immunoglobulins"/>
    <property type="match status" value="1"/>
</dbReference>
<evidence type="ECO:0000259" key="5">
    <source>
        <dbReference type="SMART" id="SM00736"/>
    </source>
</evidence>
<dbReference type="PANTHER" id="PTHR38340">
    <property type="entry name" value="S-LAYER PROTEIN"/>
    <property type="match status" value="1"/>
</dbReference>
<dbReference type="Gene3D" id="3.40.50.1820">
    <property type="entry name" value="alpha/beta hydrolase"/>
    <property type="match status" value="1"/>
</dbReference>
<keyword evidence="2" id="KW-0964">Secreted</keyword>